<reference evidence="1 2" key="1">
    <citation type="submission" date="2016-10" db="EMBL/GenBank/DDBJ databases">
        <authorList>
            <person name="de Groot N.N."/>
        </authorList>
    </citation>
    <scope>NUCLEOTIDE SEQUENCE [LARGE SCALE GENOMIC DNA]</scope>
    <source>
        <strain evidence="1 2">S137</strain>
    </source>
</reference>
<protein>
    <submittedName>
        <fullName evidence="1">Uncharacterized protein</fullName>
    </submittedName>
</protein>
<organism evidence="1 2">
    <name type="scientific">Selenomonas ruminantium</name>
    <dbReference type="NCBI Taxonomy" id="971"/>
    <lineage>
        <taxon>Bacteria</taxon>
        <taxon>Bacillati</taxon>
        <taxon>Bacillota</taxon>
        <taxon>Negativicutes</taxon>
        <taxon>Selenomonadales</taxon>
        <taxon>Selenomonadaceae</taxon>
        <taxon>Selenomonas</taxon>
    </lineage>
</organism>
<dbReference type="Proteomes" id="UP000182412">
    <property type="component" value="Unassembled WGS sequence"/>
</dbReference>
<dbReference type="EMBL" id="FNJQ01000067">
    <property type="protein sequence ID" value="SDP80672.1"/>
    <property type="molecule type" value="Genomic_DNA"/>
</dbReference>
<sequence length="80" mass="9029">MAYNVELRTECDNLLSPETKAHIVALQCLVQAGNDSGALNDEVTKALEEQINIVMNGIAEDCYKEGKLWWKNAIKHKKRN</sequence>
<dbReference type="RefSeq" id="WP_074573698.1">
    <property type="nucleotide sequence ID" value="NZ_FNJQ01000067.1"/>
</dbReference>
<proteinExistence type="predicted"/>
<name>A0A1H0VQ01_SELRU</name>
<evidence type="ECO:0000313" key="1">
    <source>
        <dbReference type="EMBL" id="SDP80672.1"/>
    </source>
</evidence>
<gene>
    <name evidence="1" type="ORF">SAMN05216366_1673</name>
</gene>
<dbReference type="AlphaFoldDB" id="A0A1H0VQ01"/>
<accession>A0A1H0VQ01</accession>
<evidence type="ECO:0000313" key="2">
    <source>
        <dbReference type="Proteomes" id="UP000182412"/>
    </source>
</evidence>